<dbReference type="PANTHER" id="PTHR43791:SF38">
    <property type="entry name" value="MAJOR FACILITATOR SUPERFAMILY (MFS) PROFILE DOMAIN-CONTAINING PROTEIN"/>
    <property type="match status" value="1"/>
</dbReference>
<dbReference type="InterPro" id="IPR041694">
    <property type="entry name" value="ADH_N_2"/>
</dbReference>
<dbReference type="InterPro" id="IPR011701">
    <property type="entry name" value="MFS"/>
</dbReference>
<proteinExistence type="predicted"/>
<dbReference type="InterPro" id="IPR036291">
    <property type="entry name" value="NAD(P)-bd_dom_sf"/>
</dbReference>
<feature type="region of interest" description="Disordered" evidence="9">
    <location>
        <begin position="21"/>
        <end position="49"/>
    </location>
</feature>
<dbReference type="Pfam" id="PF16884">
    <property type="entry name" value="ADH_N_2"/>
    <property type="match status" value="1"/>
</dbReference>
<dbReference type="InterPro" id="IPR036259">
    <property type="entry name" value="MFS_trans_sf"/>
</dbReference>
<dbReference type="Gene3D" id="1.20.1250.20">
    <property type="entry name" value="MFS general substrate transporter like domains"/>
    <property type="match status" value="2"/>
</dbReference>
<dbReference type="GO" id="GO:0016491">
    <property type="term" value="F:oxidoreductase activity"/>
    <property type="evidence" value="ECO:0007669"/>
    <property type="project" value="UniProtKB-KW"/>
</dbReference>
<dbReference type="Pfam" id="PF07690">
    <property type="entry name" value="MFS_1"/>
    <property type="match status" value="1"/>
</dbReference>
<evidence type="ECO:0000256" key="10">
    <source>
        <dbReference type="SAM" id="Phobius"/>
    </source>
</evidence>
<keyword evidence="4 10" id="KW-1133">Transmembrane helix</keyword>
<dbReference type="InterPro" id="IPR020843">
    <property type="entry name" value="ER"/>
</dbReference>
<name>A0A167D8W8_COLIC</name>
<gene>
    <name evidence="12" type="ORF">CI238_08938</name>
</gene>
<evidence type="ECO:0000256" key="8">
    <source>
        <dbReference type="ARBA" id="ARBA00083301"/>
    </source>
</evidence>
<feature type="transmembrane region" description="Helical" evidence="10">
    <location>
        <begin position="199"/>
        <end position="224"/>
    </location>
</feature>
<dbReference type="PROSITE" id="PS50850">
    <property type="entry name" value="MFS"/>
    <property type="match status" value="1"/>
</dbReference>
<feature type="transmembrane region" description="Helical" evidence="10">
    <location>
        <begin position="145"/>
        <end position="163"/>
    </location>
</feature>
<evidence type="ECO:0000256" key="1">
    <source>
        <dbReference type="ARBA" id="ARBA00004141"/>
    </source>
</evidence>
<dbReference type="Gene3D" id="3.90.180.10">
    <property type="entry name" value="Medium-chain alcohol dehydrogenases, catalytic domain"/>
    <property type="match status" value="1"/>
</dbReference>
<accession>A0A167D8W8</accession>
<evidence type="ECO:0000313" key="13">
    <source>
        <dbReference type="Proteomes" id="UP000076584"/>
    </source>
</evidence>
<evidence type="ECO:0000256" key="3">
    <source>
        <dbReference type="ARBA" id="ARBA00022692"/>
    </source>
</evidence>
<evidence type="ECO:0000256" key="4">
    <source>
        <dbReference type="ARBA" id="ARBA00022989"/>
    </source>
</evidence>
<keyword evidence="6 10" id="KW-0472">Membrane</keyword>
<dbReference type="FunFam" id="1.20.1250.20:FF:000013">
    <property type="entry name" value="MFS general substrate transporter"/>
    <property type="match status" value="1"/>
</dbReference>
<feature type="domain" description="Major facilitator superfamily (MFS) profile" evidence="11">
    <location>
        <begin position="109"/>
        <end position="526"/>
    </location>
</feature>
<feature type="transmembrane region" description="Helical" evidence="10">
    <location>
        <begin position="344"/>
        <end position="363"/>
    </location>
</feature>
<dbReference type="SMART" id="SM00829">
    <property type="entry name" value="PKS_ER"/>
    <property type="match status" value="1"/>
</dbReference>
<dbReference type="GO" id="GO:0016020">
    <property type="term" value="C:membrane"/>
    <property type="evidence" value="ECO:0007669"/>
    <property type="project" value="UniProtKB-SubCell"/>
</dbReference>
<dbReference type="AlphaFoldDB" id="A0A167D8W8"/>
<feature type="non-terminal residue" evidence="12">
    <location>
        <position position="1"/>
    </location>
</feature>
<evidence type="ECO:0000256" key="7">
    <source>
        <dbReference type="ARBA" id="ARBA00069006"/>
    </source>
</evidence>
<dbReference type="SUPFAM" id="SSF103473">
    <property type="entry name" value="MFS general substrate transporter"/>
    <property type="match status" value="1"/>
</dbReference>
<dbReference type="PANTHER" id="PTHR43791">
    <property type="entry name" value="PERMEASE-RELATED"/>
    <property type="match status" value="1"/>
</dbReference>
<dbReference type="FunFam" id="3.40.50.720:FF:000121">
    <property type="entry name" value="Prostaglandin reductase 2"/>
    <property type="match status" value="1"/>
</dbReference>
<dbReference type="Gene3D" id="3.40.50.720">
    <property type="entry name" value="NAD(P)-binding Rossmann-like Domain"/>
    <property type="match status" value="1"/>
</dbReference>
<reference evidence="12 13" key="1">
    <citation type="submission" date="2015-06" db="EMBL/GenBank/DDBJ databases">
        <title>Survival trade-offs in plant roots during colonization by closely related pathogenic and mutualistic fungi.</title>
        <authorList>
            <person name="Hacquard S."/>
            <person name="Kracher B."/>
            <person name="Hiruma K."/>
            <person name="Weinman A."/>
            <person name="Muench P."/>
            <person name="Garrido Oter R."/>
            <person name="Ver Loren van Themaat E."/>
            <person name="Dallerey J.-F."/>
            <person name="Damm U."/>
            <person name="Henrissat B."/>
            <person name="Lespinet O."/>
            <person name="Thon M."/>
            <person name="Kemen E."/>
            <person name="McHardy A.C."/>
            <person name="Schulze-Lefert P."/>
            <person name="O'Connell R.J."/>
        </authorList>
    </citation>
    <scope>NUCLEOTIDE SEQUENCE [LARGE SCALE GENOMIC DNA]</scope>
    <source>
        <strain evidence="12 13">MAFF 238704</strain>
    </source>
</reference>
<dbReference type="InterPro" id="IPR011032">
    <property type="entry name" value="GroES-like_sf"/>
</dbReference>
<dbReference type="SUPFAM" id="SSF50129">
    <property type="entry name" value="GroES-like"/>
    <property type="match status" value="1"/>
</dbReference>
<protein>
    <recommendedName>
        <fullName evidence="7">Dehydrogenase FUB6</fullName>
    </recommendedName>
    <alternativeName>
        <fullName evidence="8">Fusaric acid biosynthesis protein 6</fullName>
    </alternativeName>
</protein>
<dbReference type="SUPFAM" id="SSF51735">
    <property type="entry name" value="NAD(P)-binding Rossmann-fold domains"/>
    <property type="match status" value="1"/>
</dbReference>
<dbReference type="GO" id="GO:0022857">
    <property type="term" value="F:transmembrane transporter activity"/>
    <property type="evidence" value="ECO:0007669"/>
    <property type="project" value="InterPro"/>
</dbReference>
<dbReference type="EMBL" id="LFIW01001098">
    <property type="protein sequence ID" value="KZL83553.1"/>
    <property type="molecule type" value="Genomic_DNA"/>
</dbReference>
<dbReference type="Proteomes" id="UP000076584">
    <property type="component" value="Unassembled WGS sequence"/>
</dbReference>
<keyword evidence="5" id="KW-0560">Oxidoreductase</keyword>
<dbReference type="CDD" id="cd05288">
    <property type="entry name" value="PGDH"/>
    <property type="match status" value="1"/>
</dbReference>
<sequence>LLPFSSERVVCASRSAQNSTSRAVSYCSGKPPIQPPRVKEATKGRTTNKSKEITNMSFEDGRKQSLEMKEDKNASVVSQADAELAEALRNYVPGTREEKQLVRKIDIFLMPMLWIMYILNYVDRTNIGNAKIAGMQKDLALTDDGYAWVLSIFFFGYLICEVPSNMILSRSRPSIFLPGIMLVWGALSALMSISKSYGALLAFRFVLGCVEAGFFPGVLFLLSCWYTRAELGKRFAIFYTAAVLSGAFGGLLAGAITANLHDAHGIAGWRWLFIVEGVATVGVALIAFFVLLDYPSTAKQLTPAQRQLASIRIIADGIASGGQNKKRLSHWNAFIAAVSDPRTYAFILLFMLDVGAGTISYFIPTITLTLGYDTVTAQYMTVPIYAVASVCLNIVAWSSDRHVERRWHVAAPLALGFACSVVCAAVQTPIVRYVMICFVAAGIWSALPLILSWTSGVISLPPEKRAIVLAMVNAFGNFSSVYGSRIWPSKDSPAYHVGFGVTAAFLGAGSPVVGDHVIVEDRPINLNAPLDDGSFLIKGIYASFDPYQRGGMRDPSIKNWLQAYPLDGPVPTSVIGRVLKSASPNFAVDDLVHVWFAAPTAEYGVIPAGVPATKLDVPQGVDVAHFLGALGLPGLTAIRGLLDIGKPKKGEVMFVSSAAGAVGQMAGQLAKAEGLTVIGSVGSDEKLEFITKELGFDAGFNYKTEKPGDALKRLAPEGINIYFENVGGEHLEAALDAFQMGGRIIHCGAISEKNVPVKEQRGVRNIVQFTDKQLTMTGYLVNFTPESLQEFYKRVIPMLQSGTLKAKLSITEGIENAAEGFVGMLTGENFGKAVLKI</sequence>
<evidence type="ECO:0000256" key="6">
    <source>
        <dbReference type="ARBA" id="ARBA00023136"/>
    </source>
</evidence>
<feature type="transmembrane region" description="Helical" evidence="10">
    <location>
        <begin position="236"/>
        <end position="257"/>
    </location>
</feature>
<organism evidence="12 13">
    <name type="scientific">Colletotrichum incanum</name>
    <name type="common">Soybean anthracnose fungus</name>
    <dbReference type="NCBI Taxonomy" id="1573173"/>
    <lineage>
        <taxon>Eukaryota</taxon>
        <taxon>Fungi</taxon>
        <taxon>Dikarya</taxon>
        <taxon>Ascomycota</taxon>
        <taxon>Pezizomycotina</taxon>
        <taxon>Sordariomycetes</taxon>
        <taxon>Hypocreomycetidae</taxon>
        <taxon>Glomerellales</taxon>
        <taxon>Glomerellaceae</taxon>
        <taxon>Colletotrichum</taxon>
        <taxon>Colletotrichum spaethianum species complex</taxon>
    </lineage>
</organism>
<feature type="transmembrane region" description="Helical" evidence="10">
    <location>
        <begin position="269"/>
        <end position="292"/>
    </location>
</feature>
<evidence type="ECO:0000256" key="5">
    <source>
        <dbReference type="ARBA" id="ARBA00023002"/>
    </source>
</evidence>
<feature type="transmembrane region" description="Helical" evidence="10">
    <location>
        <begin position="175"/>
        <end position="193"/>
    </location>
</feature>
<comment type="subcellular location">
    <subcellularLocation>
        <location evidence="1">Membrane</location>
        <topology evidence="1">Multi-pass membrane protein</topology>
    </subcellularLocation>
</comment>
<evidence type="ECO:0000313" key="12">
    <source>
        <dbReference type="EMBL" id="KZL83553.1"/>
    </source>
</evidence>
<evidence type="ECO:0000256" key="9">
    <source>
        <dbReference type="SAM" id="MobiDB-lite"/>
    </source>
</evidence>
<keyword evidence="2" id="KW-0813">Transport</keyword>
<comment type="caution">
    <text evidence="12">The sequence shown here is derived from an EMBL/GenBank/DDBJ whole genome shotgun (WGS) entry which is preliminary data.</text>
</comment>
<evidence type="ECO:0000259" key="11">
    <source>
        <dbReference type="PROSITE" id="PS50850"/>
    </source>
</evidence>
<keyword evidence="3 10" id="KW-0812">Transmembrane</keyword>
<dbReference type="InterPro" id="IPR013149">
    <property type="entry name" value="ADH-like_C"/>
</dbReference>
<dbReference type="FunFam" id="1.20.1250.20:FF:000057">
    <property type="entry name" value="MFS general substrate transporter"/>
    <property type="match status" value="1"/>
</dbReference>
<evidence type="ECO:0000256" key="2">
    <source>
        <dbReference type="ARBA" id="ARBA00022448"/>
    </source>
</evidence>
<feature type="transmembrane region" description="Helical" evidence="10">
    <location>
        <begin position="105"/>
        <end position="122"/>
    </location>
</feature>
<dbReference type="Pfam" id="PF00107">
    <property type="entry name" value="ADH_zinc_N"/>
    <property type="match status" value="1"/>
</dbReference>
<dbReference type="InterPro" id="IPR020846">
    <property type="entry name" value="MFS_dom"/>
</dbReference>
<feature type="transmembrane region" description="Helical" evidence="10">
    <location>
        <begin position="375"/>
        <end position="397"/>
    </location>
</feature>
<keyword evidence="13" id="KW-1185">Reference proteome</keyword>
<feature type="transmembrane region" description="Helical" evidence="10">
    <location>
        <begin position="409"/>
        <end position="427"/>
    </location>
</feature>